<dbReference type="Proteomes" id="UP000515154">
    <property type="component" value="Unplaced"/>
</dbReference>
<name>A0A7E6EI72_9MOLL</name>
<dbReference type="AlphaFoldDB" id="A0A7E6EI72"/>
<feature type="region of interest" description="Disordered" evidence="1">
    <location>
        <begin position="477"/>
        <end position="514"/>
    </location>
</feature>
<dbReference type="RefSeq" id="XP_036354675.1">
    <property type="nucleotide sequence ID" value="XM_036498782.1"/>
</dbReference>
<evidence type="ECO:0000256" key="1">
    <source>
        <dbReference type="SAM" id="MobiDB-lite"/>
    </source>
</evidence>
<organism evidence="2 3">
    <name type="scientific">Octopus sinensis</name>
    <name type="common">East Asian common octopus</name>
    <dbReference type="NCBI Taxonomy" id="2607531"/>
    <lineage>
        <taxon>Eukaryota</taxon>
        <taxon>Metazoa</taxon>
        <taxon>Spiralia</taxon>
        <taxon>Lophotrochozoa</taxon>
        <taxon>Mollusca</taxon>
        <taxon>Cephalopoda</taxon>
        <taxon>Coleoidea</taxon>
        <taxon>Octopodiformes</taxon>
        <taxon>Octopoda</taxon>
        <taxon>Incirrata</taxon>
        <taxon>Octopodidae</taxon>
        <taxon>Octopus</taxon>
    </lineage>
</organism>
<sequence>MLNCGFDKNLSSWNFVKHFLTLDNIILTPFEEKNSRAAVLFAKTIQNISKPKIGHIFLDSPPEILYPNSENFMGINIDLEKHKFLDIIQNLQIPMEYINELNAPSVLYKRIGVGNLYLHSLGKNNDRNNVIKPIIRTSSAKVGDISKNLKSAKENTKRSILLRWVPFKTELKMVSILIATNLSESDIISYLSSIKHQNIIFSTTITLTDVSRSQKVDASRKQTTTLSKPNLSNTKQTREKPKLSISRPTIAGKTIQKNDNSAKINPSNISNVKRPTWSKKSVPTTAVKDLGTTRIRLLNKNELLDQNSHKKIVTNCNNNCKNTKKKLQENVNGLTTKELSKKSLDESIYGMIFLDKAEVLDSNGAVTCEINTGGQFRGETNSLNGNDLSDAAVTCINSENKSNPELETLIPSDVDSTNQNKIDVNKDHEEIQIPTLQDSDNNFIENIKHDLIEPQKTKNFGTTDEYIENIKHINNKSELDQNLNNDQSKPEKSSEIETVISENSSQETLPQNTSNNFVSKMKDYFEKSTNLKQEKISSDEKCYLPTIITENPNLNKNKPEDVINSDSIVIEKKLNNNEEKGGLSFVSPINKNPKYNSISDPPNNKNLISKKSLRNEYKKDGIYYYLTVVFIPLRNSKGENLISKRFFYVIRARYYIFSSANGDEVPVLDNLLSARRDWGEDAKDVEVTIIPTYDIKNLHDWIFTNQDTLKYLKINIDPACQRCRVMIGDSEDFCTAGKIVIS</sequence>
<evidence type="ECO:0000313" key="2">
    <source>
        <dbReference type="Proteomes" id="UP000515154"/>
    </source>
</evidence>
<reference evidence="3" key="1">
    <citation type="submission" date="2025-08" db="UniProtKB">
        <authorList>
            <consortium name="RefSeq"/>
        </authorList>
    </citation>
    <scope>IDENTIFICATION</scope>
</reference>
<evidence type="ECO:0000313" key="3">
    <source>
        <dbReference type="RefSeq" id="XP_036354675.1"/>
    </source>
</evidence>
<feature type="compositionally biased region" description="Polar residues" evidence="1">
    <location>
        <begin position="221"/>
        <end position="235"/>
    </location>
</feature>
<keyword evidence="2" id="KW-1185">Reference proteome</keyword>
<gene>
    <name evidence="3" type="primary">LOC118761110</name>
</gene>
<dbReference type="KEGG" id="osn:118761110"/>
<accession>A0A7E6EI72</accession>
<proteinExistence type="predicted"/>
<protein>
    <submittedName>
        <fullName evidence="3">Uncharacterized protein DDB_G0287625-like</fullName>
    </submittedName>
</protein>
<feature type="region of interest" description="Disordered" evidence="1">
    <location>
        <begin position="212"/>
        <end position="243"/>
    </location>
</feature>
<feature type="compositionally biased region" description="Polar residues" evidence="1">
    <location>
        <begin position="500"/>
        <end position="514"/>
    </location>
</feature>